<keyword evidence="2 6" id="KW-0547">Nucleotide-binding</keyword>
<keyword evidence="1 5" id="KW-0677">Repeat</keyword>
<dbReference type="Gene3D" id="1.10.8.60">
    <property type="match status" value="2"/>
</dbReference>
<dbReference type="SUPFAM" id="SSF81923">
    <property type="entry name" value="Double Clp-N motif"/>
    <property type="match status" value="1"/>
</dbReference>
<dbReference type="AlphaFoldDB" id="A0A1M4TMG8"/>
<dbReference type="InterPro" id="IPR050130">
    <property type="entry name" value="ClpA_ClpB"/>
</dbReference>
<dbReference type="InterPro" id="IPR003593">
    <property type="entry name" value="AAA+_ATPase"/>
</dbReference>
<dbReference type="Pfam" id="PF10431">
    <property type="entry name" value="ClpB_D2-small"/>
    <property type="match status" value="1"/>
</dbReference>
<dbReference type="PANTHER" id="PTHR11638">
    <property type="entry name" value="ATP-DEPENDENT CLP PROTEASE"/>
    <property type="match status" value="1"/>
</dbReference>
<dbReference type="FunFam" id="3.40.50.300:FF:000025">
    <property type="entry name" value="ATP-dependent Clp protease subunit"/>
    <property type="match status" value="1"/>
</dbReference>
<dbReference type="Pfam" id="PF02861">
    <property type="entry name" value="Clp_N"/>
    <property type="match status" value="1"/>
</dbReference>
<evidence type="ECO:0000259" key="7">
    <source>
        <dbReference type="PROSITE" id="PS51903"/>
    </source>
</evidence>
<dbReference type="STRING" id="1533.SAMN05443638_10318"/>
<keyword evidence="9" id="KW-1185">Reference proteome</keyword>
<name>A0A1M4TMG8_9CLOT</name>
<evidence type="ECO:0000256" key="1">
    <source>
        <dbReference type="ARBA" id="ARBA00022737"/>
    </source>
</evidence>
<dbReference type="Gene3D" id="4.10.860.10">
    <property type="entry name" value="UVR domain"/>
    <property type="match status" value="1"/>
</dbReference>
<dbReference type="Gene3D" id="1.10.1780.10">
    <property type="entry name" value="Clp, N-terminal domain"/>
    <property type="match status" value="1"/>
</dbReference>
<evidence type="ECO:0000256" key="6">
    <source>
        <dbReference type="RuleBase" id="RU004432"/>
    </source>
</evidence>
<dbReference type="PROSITE" id="PS00870">
    <property type="entry name" value="CLPAB_1"/>
    <property type="match status" value="1"/>
</dbReference>
<dbReference type="EMBL" id="FQVM01000003">
    <property type="protein sequence ID" value="SHE45586.1"/>
    <property type="molecule type" value="Genomic_DNA"/>
</dbReference>
<dbReference type="GO" id="GO:0016887">
    <property type="term" value="F:ATP hydrolysis activity"/>
    <property type="evidence" value="ECO:0007669"/>
    <property type="project" value="InterPro"/>
</dbReference>
<evidence type="ECO:0000256" key="5">
    <source>
        <dbReference type="PROSITE-ProRule" id="PRU01251"/>
    </source>
</evidence>
<dbReference type="InterPro" id="IPR003959">
    <property type="entry name" value="ATPase_AAA_core"/>
</dbReference>
<dbReference type="GO" id="GO:0006508">
    <property type="term" value="P:proteolysis"/>
    <property type="evidence" value="ECO:0007669"/>
    <property type="project" value="UniProtKB-KW"/>
</dbReference>
<accession>A0A1M4TMG8</accession>
<organism evidence="8 9">
    <name type="scientific">Clostridium fallax</name>
    <dbReference type="NCBI Taxonomy" id="1533"/>
    <lineage>
        <taxon>Bacteria</taxon>
        <taxon>Bacillati</taxon>
        <taxon>Bacillota</taxon>
        <taxon>Clostridia</taxon>
        <taxon>Eubacteriales</taxon>
        <taxon>Clostridiaceae</taxon>
        <taxon>Clostridium</taxon>
    </lineage>
</organism>
<feature type="domain" description="Clp R" evidence="7">
    <location>
        <begin position="3"/>
        <end position="145"/>
    </location>
</feature>
<dbReference type="PROSITE" id="PS51903">
    <property type="entry name" value="CLP_R"/>
    <property type="match status" value="1"/>
</dbReference>
<dbReference type="FunFam" id="3.40.50.300:FF:000010">
    <property type="entry name" value="Chaperone clpB 1, putative"/>
    <property type="match status" value="1"/>
</dbReference>
<reference evidence="8 9" key="1">
    <citation type="submission" date="2016-11" db="EMBL/GenBank/DDBJ databases">
        <authorList>
            <person name="Jaros S."/>
            <person name="Januszkiewicz K."/>
            <person name="Wedrychowicz H."/>
        </authorList>
    </citation>
    <scope>NUCLEOTIDE SEQUENCE [LARGE SCALE GENOMIC DNA]</scope>
    <source>
        <strain evidence="8 9">DSM 2631</strain>
    </source>
</reference>
<evidence type="ECO:0000313" key="8">
    <source>
        <dbReference type="EMBL" id="SHE45586.1"/>
    </source>
</evidence>
<dbReference type="PROSITE" id="PS00871">
    <property type="entry name" value="CLPAB_2"/>
    <property type="match status" value="1"/>
</dbReference>
<dbReference type="GO" id="GO:0034605">
    <property type="term" value="P:cellular response to heat"/>
    <property type="evidence" value="ECO:0007669"/>
    <property type="project" value="TreeGrafter"/>
</dbReference>
<proteinExistence type="inferred from homology"/>
<dbReference type="Pfam" id="PF00004">
    <property type="entry name" value="AAA"/>
    <property type="match status" value="1"/>
</dbReference>
<dbReference type="Pfam" id="PF07724">
    <property type="entry name" value="AAA_2"/>
    <property type="match status" value="1"/>
</dbReference>
<dbReference type="SMART" id="SM00382">
    <property type="entry name" value="AAA"/>
    <property type="match status" value="2"/>
</dbReference>
<keyword evidence="4 6" id="KW-0143">Chaperone</keyword>
<dbReference type="CDD" id="cd19499">
    <property type="entry name" value="RecA-like_ClpB_Hsp104-like"/>
    <property type="match status" value="1"/>
</dbReference>
<dbReference type="InterPro" id="IPR036628">
    <property type="entry name" value="Clp_N_dom_sf"/>
</dbReference>
<dbReference type="GO" id="GO:0005737">
    <property type="term" value="C:cytoplasm"/>
    <property type="evidence" value="ECO:0007669"/>
    <property type="project" value="TreeGrafter"/>
</dbReference>
<evidence type="ECO:0000313" key="9">
    <source>
        <dbReference type="Proteomes" id="UP000184035"/>
    </source>
</evidence>
<dbReference type="InterPro" id="IPR001270">
    <property type="entry name" value="ClpA/B"/>
</dbReference>
<dbReference type="SUPFAM" id="SSF52540">
    <property type="entry name" value="P-loop containing nucleoside triphosphate hydrolases"/>
    <property type="match status" value="2"/>
</dbReference>
<evidence type="ECO:0000256" key="4">
    <source>
        <dbReference type="ARBA" id="ARBA00023186"/>
    </source>
</evidence>
<dbReference type="Gene3D" id="3.40.50.300">
    <property type="entry name" value="P-loop containing nucleotide triphosphate hydrolases"/>
    <property type="match status" value="2"/>
</dbReference>
<dbReference type="InterPro" id="IPR019489">
    <property type="entry name" value="Clp_ATPase_C"/>
</dbReference>
<dbReference type="GO" id="GO:0005524">
    <property type="term" value="F:ATP binding"/>
    <property type="evidence" value="ECO:0007669"/>
    <property type="project" value="UniProtKB-KW"/>
</dbReference>
<dbReference type="Pfam" id="PF17871">
    <property type="entry name" value="AAA_lid_9"/>
    <property type="match status" value="1"/>
</dbReference>
<dbReference type="OrthoDB" id="9803641at2"/>
<keyword evidence="3 6" id="KW-0067">ATP-binding</keyword>
<dbReference type="InterPro" id="IPR028299">
    <property type="entry name" value="ClpA/B_CS2"/>
</dbReference>
<dbReference type="GO" id="GO:0008233">
    <property type="term" value="F:peptidase activity"/>
    <property type="evidence" value="ECO:0007669"/>
    <property type="project" value="UniProtKB-KW"/>
</dbReference>
<dbReference type="SMART" id="SM01086">
    <property type="entry name" value="ClpB_D2-small"/>
    <property type="match status" value="1"/>
</dbReference>
<dbReference type="RefSeq" id="WP_072892596.1">
    <property type="nucleotide sequence ID" value="NZ_FQVM01000003.1"/>
</dbReference>
<dbReference type="InterPro" id="IPR004176">
    <property type="entry name" value="Clp_R_N"/>
</dbReference>
<dbReference type="CDD" id="cd00009">
    <property type="entry name" value="AAA"/>
    <property type="match status" value="1"/>
</dbReference>
<sequence>MVFGRFTEKSQKVLLKASDYSKKLKHGYIGTEHILLGLASSNGKIKGVLENHNVTLSNIQNIISHYIGEGDINYFLDDIPITPIAKSLMDLSINEAKSLGQNYITPEHILIALTKEREGLAFIILTNLNVDLDKLREDSITLLKGANCNILKNQENYIQYNNKLETLNRYGKELNLLAEEDRLEPVVGRDNEIERVLEILCRKIKNNPCLIGEPGVGKTAIIEGIAKKIVEGKVPKILKNKRIFSLSLTSIIAGAKYRGEFEERLKKIIDEISKEEDIILFIDEIHTIIGAGGAEGAIDASNILKPFLARGEIQCIGATTIDEYAKYIEKDSAFARRFQSVFIEEPNNDDTLKILKGIRRKYEIYHGVKITDKALTAAIELSDRYIQNRYMPDKAIDLIDEASAKVKINNLNLLVNFKELKKNLKINRREHIYLDKLRNINIRDFKKYKLYYAKEKDVKNYTNIVGEEEIASVVSKLTKIPLQKINEKESIKLLKLENLLYKRVIGQTKAIESISRAVRRGRVGLKDPKRPIGSFIFVGPTGVGKTELSKALAEIMFGDEKNIIRLDMSEYMESNSLSRLIGSSPGYVGYEEGGCLTDAVRKNPYSVVLFDEIEKANKDIFNILLQILDDGILTDGKGKSVDFKNTIIIMTSNIGAHSIKSLNKVGFSLNSEEGDNNNFKDIEEDTIKEVNRFFRPEFLNRIDDIIVFNPLKEEELIKIMEIMLSTISKRLKEKEIFIEFTEESKRFLVSKDDNLDYGARPLRKIITRYIEDKLSEEILRGNIKRGDSIKAIIQNKNLLFINN</sequence>
<dbReference type="InterPro" id="IPR027417">
    <property type="entry name" value="P-loop_NTPase"/>
</dbReference>
<evidence type="ECO:0000256" key="3">
    <source>
        <dbReference type="ARBA" id="ARBA00022840"/>
    </source>
</evidence>
<dbReference type="PANTHER" id="PTHR11638:SF18">
    <property type="entry name" value="HEAT SHOCK PROTEIN 104"/>
    <property type="match status" value="1"/>
</dbReference>
<gene>
    <name evidence="8" type="ORF">SAMN05443638_10318</name>
</gene>
<keyword evidence="8" id="KW-0645">Protease</keyword>
<dbReference type="InterPro" id="IPR018368">
    <property type="entry name" value="ClpA/B_CS1"/>
</dbReference>
<protein>
    <submittedName>
        <fullName evidence="8">ATP-dependent Clp protease ATP-binding subunit ClpC</fullName>
    </submittedName>
</protein>
<dbReference type="Proteomes" id="UP000184035">
    <property type="component" value="Unassembled WGS sequence"/>
</dbReference>
<dbReference type="InterPro" id="IPR041546">
    <property type="entry name" value="ClpA/ClpB_AAA_lid"/>
</dbReference>
<keyword evidence="8" id="KW-0378">Hydrolase</keyword>
<dbReference type="PRINTS" id="PR00300">
    <property type="entry name" value="CLPPROTEASEA"/>
</dbReference>
<evidence type="ECO:0000256" key="2">
    <source>
        <dbReference type="ARBA" id="ARBA00022741"/>
    </source>
</evidence>
<comment type="similarity">
    <text evidence="6">Belongs to the ClpA/ClpB family.</text>
</comment>